<evidence type="ECO:0000256" key="1">
    <source>
        <dbReference type="ARBA" id="ARBA00022801"/>
    </source>
</evidence>
<dbReference type="Pfam" id="PF14508">
    <property type="entry name" value="GH97_N"/>
    <property type="match status" value="1"/>
</dbReference>
<accession>A0ABV7HQF3</accession>
<dbReference type="EMBL" id="JBHRTL010000025">
    <property type="protein sequence ID" value="MFC3156060.1"/>
    <property type="molecule type" value="Genomic_DNA"/>
</dbReference>
<dbReference type="InterPro" id="IPR014718">
    <property type="entry name" value="GH-type_carb-bd"/>
</dbReference>
<feature type="domain" description="Glycosyl-hydrolase 97 C-terminal oligomerisation" evidence="6">
    <location>
        <begin position="557"/>
        <end position="652"/>
    </location>
</feature>
<dbReference type="PANTHER" id="PTHR35803:SF2">
    <property type="entry name" value="RETAINING ALPHA-GALACTOSIDASE"/>
    <property type="match status" value="1"/>
</dbReference>
<proteinExistence type="predicted"/>
<feature type="signal peptide" evidence="3">
    <location>
        <begin position="1"/>
        <end position="24"/>
    </location>
</feature>
<dbReference type="InterPro" id="IPR013785">
    <property type="entry name" value="Aldolase_TIM"/>
</dbReference>
<dbReference type="Pfam" id="PF10566">
    <property type="entry name" value="Glyco_hydro_97"/>
    <property type="match status" value="1"/>
</dbReference>
<feature type="chain" id="PRO_5045416272" evidence="3">
    <location>
        <begin position="25"/>
        <end position="657"/>
    </location>
</feature>
<keyword evidence="8" id="KW-1185">Reference proteome</keyword>
<name>A0ABV7HQF3_9GAMM</name>
<comment type="caution">
    <text evidence="7">The sequence shown here is derived from an EMBL/GenBank/DDBJ whole genome shotgun (WGS) entry which is preliminary data.</text>
</comment>
<feature type="domain" description="Glycosyl-hydrolase 97 catalytic" evidence="4">
    <location>
        <begin position="306"/>
        <end position="459"/>
    </location>
</feature>
<evidence type="ECO:0000313" key="8">
    <source>
        <dbReference type="Proteomes" id="UP001595548"/>
    </source>
</evidence>
<organism evidence="7 8">
    <name type="scientific">Gilvimarinus japonicus</name>
    <dbReference type="NCBI Taxonomy" id="1796469"/>
    <lineage>
        <taxon>Bacteria</taxon>
        <taxon>Pseudomonadati</taxon>
        <taxon>Pseudomonadota</taxon>
        <taxon>Gammaproteobacteria</taxon>
        <taxon>Cellvibrionales</taxon>
        <taxon>Cellvibrionaceae</taxon>
        <taxon>Gilvimarinus</taxon>
    </lineage>
</organism>
<evidence type="ECO:0000259" key="6">
    <source>
        <dbReference type="Pfam" id="PF14509"/>
    </source>
</evidence>
<dbReference type="InterPro" id="IPR029483">
    <property type="entry name" value="GH97_C"/>
</dbReference>
<dbReference type="InterPro" id="IPR029486">
    <property type="entry name" value="GH97_N"/>
</dbReference>
<dbReference type="Gene3D" id="2.70.98.10">
    <property type="match status" value="1"/>
</dbReference>
<evidence type="ECO:0000256" key="3">
    <source>
        <dbReference type="SAM" id="SignalP"/>
    </source>
</evidence>
<reference evidence="8" key="1">
    <citation type="journal article" date="2019" name="Int. J. Syst. Evol. Microbiol.">
        <title>The Global Catalogue of Microorganisms (GCM) 10K type strain sequencing project: providing services to taxonomists for standard genome sequencing and annotation.</title>
        <authorList>
            <consortium name="The Broad Institute Genomics Platform"/>
            <consortium name="The Broad Institute Genome Sequencing Center for Infectious Disease"/>
            <person name="Wu L."/>
            <person name="Ma J."/>
        </authorList>
    </citation>
    <scope>NUCLEOTIDE SEQUENCE [LARGE SCALE GENOMIC DNA]</scope>
    <source>
        <strain evidence="8">KCTC 52141</strain>
    </source>
</reference>
<keyword evidence="3" id="KW-0732">Signal</keyword>
<gene>
    <name evidence="7" type="ORF">ACFOEB_12695</name>
</gene>
<dbReference type="Gene3D" id="3.20.20.70">
    <property type="entry name" value="Aldolase class I"/>
    <property type="match status" value="1"/>
</dbReference>
<dbReference type="InterPro" id="IPR052720">
    <property type="entry name" value="Glycosyl_hydrolase_97"/>
</dbReference>
<keyword evidence="1 7" id="KW-0378">Hydrolase</keyword>
<evidence type="ECO:0000259" key="4">
    <source>
        <dbReference type="Pfam" id="PF10566"/>
    </source>
</evidence>
<dbReference type="InterPro" id="IPR019563">
    <property type="entry name" value="GH97_catalytic"/>
</dbReference>
<evidence type="ECO:0000256" key="2">
    <source>
        <dbReference type="ARBA" id="ARBA00023295"/>
    </source>
</evidence>
<dbReference type="Pfam" id="PF14509">
    <property type="entry name" value="GH97_C"/>
    <property type="match status" value="1"/>
</dbReference>
<sequence>MIHPHLVITHSALALTLLAGAAQAETFTLQSPDERLSVNIDVAQKVTWSVNLDDAPAIAPSTIGLTVKGLGDIASEAKLISVDRNEVNTRHSPAVKHKSADITEHYRELSLRFDNEFGVDFRVYDDGVAYRFVGEYSEPITVQDETMALNFPAGATTLFPEEESLISHYERLYVPSKVADITPGRFASLPAYIGVNDINIVFTEADLYDYPGMFLYGTGQDGFSAGFSNLVTEATPMAGSEDRNQNLSFGDAIAQTQGDRHYPWRVAVISDDDGALVESQLVWLLSRANQLDDTSWIKPGRIAWDWYNANNLFDVDFKSGINTQTYKSYIDFAADYGLEYVILDEGWTKSTTNLLEMNPDIDVHELVRYGQSKGVEIILWALWGPLDQDYQNILKTYGEWGVAGIKTDFMQRSDQEMVNFYEKIAREAAKHELLVDFHGGFKPAGLRRAYPNVMSYEGVKGNENNKWSADVTPEHTVTLPFIRMVAGPMDFTPGALRNAHIANHHISHYRPVSLGTRAHQVAMYAVYESALQMLCESPSTYRREPKVTEFISQFPADWDETHVLDAQIADYILVARRNGDNWYIGAMTDDTARTLTIDFSFLGEGKFTLTALRDGINTEHFAEDYKIETQAVQASGKLTINLASSGGWAGVIKLTEQ</sequence>
<feature type="domain" description="Glycosyl-hydrolase 97 N-terminal" evidence="5">
    <location>
        <begin position="29"/>
        <end position="286"/>
    </location>
</feature>
<protein>
    <submittedName>
        <fullName evidence="7">Glycoside hydrolase family 97 protein</fullName>
        <ecNumber evidence="7">3.2.1.-</ecNumber>
    </submittedName>
</protein>
<dbReference type="InterPro" id="IPR013780">
    <property type="entry name" value="Glyco_hydro_b"/>
</dbReference>
<dbReference type="EC" id="3.2.1.-" evidence="7"/>
<evidence type="ECO:0000259" key="5">
    <source>
        <dbReference type="Pfam" id="PF14508"/>
    </source>
</evidence>
<dbReference type="PANTHER" id="PTHR35803">
    <property type="entry name" value="GLUCAN 1,4-ALPHA-GLUCOSIDASE SUSB-RELATED"/>
    <property type="match status" value="1"/>
</dbReference>
<dbReference type="GO" id="GO:0016798">
    <property type="term" value="F:hydrolase activity, acting on glycosyl bonds"/>
    <property type="evidence" value="ECO:0007669"/>
    <property type="project" value="UniProtKB-KW"/>
</dbReference>
<dbReference type="RefSeq" id="WP_382417141.1">
    <property type="nucleotide sequence ID" value="NZ_AP031500.1"/>
</dbReference>
<evidence type="ECO:0000313" key="7">
    <source>
        <dbReference type="EMBL" id="MFC3156060.1"/>
    </source>
</evidence>
<dbReference type="InterPro" id="IPR017853">
    <property type="entry name" value="GH"/>
</dbReference>
<dbReference type="Proteomes" id="UP001595548">
    <property type="component" value="Unassembled WGS sequence"/>
</dbReference>
<dbReference type="SUPFAM" id="SSF51445">
    <property type="entry name" value="(Trans)glycosidases"/>
    <property type="match status" value="1"/>
</dbReference>
<keyword evidence="2 7" id="KW-0326">Glycosidase</keyword>
<dbReference type="Gene3D" id="2.60.40.1180">
    <property type="entry name" value="Golgi alpha-mannosidase II"/>
    <property type="match status" value="1"/>
</dbReference>